<name>A0A2C9KNJ2_BIOGL</name>
<evidence type="ECO:0000256" key="4">
    <source>
        <dbReference type="ARBA" id="ARBA00022989"/>
    </source>
</evidence>
<comment type="similarity">
    <text evidence="2">Belongs to the TMEM256 family.</text>
</comment>
<feature type="transmembrane region" description="Helical" evidence="6">
    <location>
        <begin position="130"/>
        <end position="150"/>
    </location>
</feature>
<feature type="transmembrane region" description="Helical" evidence="6">
    <location>
        <begin position="48"/>
        <end position="68"/>
    </location>
</feature>
<dbReference type="Pfam" id="PF04241">
    <property type="entry name" value="DUF423"/>
    <property type="match status" value="1"/>
</dbReference>
<dbReference type="PANTHER" id="PTHR43461:SF1">
    <property type="entry name" value="TRANSMEMBRANE PROTEIN 256"/>
    <property type="match status" value="1"/>
</dbReference>
<feature type="transmembrane region" description="Helical" evidence="6">
    <location>
        <begin position="157"/>
        <end position="175"/>
    </location>
</feature>
<accession>A0A2C9KNJ2</accession>
<sequence>MEYLRLPATFFEAAKRINFESFQLPPNEIPQIFIKDLQIINLPPTARVFVRLAAVSGAIAAIMCMYGLEVMYTPVPMEPQEVISNVEFSPSYQSYRVNSAIKQNFEMANRQHFIHTLALLAVPFCRWPRLTGTVMTTGIIVFCGSCYYYALTGNKSALHTAPYGGYLLILAWMLTAI</sequence>
<dbReference type="KEGG" id="bgt:106080171"/>
<evidence type="ECO:0000256" key="6">
    <source>
        <dbReference type="SAM" id="Phobius"/>
    </source>
</evidence>
<evidence type="ECO:0000313" key="8">
    <source>
        <dbReference type="Proteomes" id="UP000076420"/>
    </source>
</evidence>
<dbReference type="PANTHER" id="PTHR43461">
    <property type="entry name" value="TRANSMEMBRANE PROTEIN 256"/>
    <property type="match status" value="1"/>
</dbReference>
<organism evidence="7 8">
    <name type="scientific">Biomphalaria glabrata</name>
    <name type="common">Bloodfluke planorb</name>
    <name type="synonym">Freshwater snail</name>
    <dbReference type="NCBI Taxonomy" id="6526"/>
    <lineage>
        <taxon>Eukaryota</taxon>
        <taxon>Metazoa</taxon>
        <taxon>Spiralia</taxon>
        <taxon>Lophotrochozoa</taxon>
        <taxon>Mollusca</taxon>
        <taxon>Gastropoda</taxon>
        <taxon>Heterobranchia</taxon>
        <taxon>Euthyneura</taxon>
        <taxon>Panpulmonata</taxon>
        <taxon>Hygrophila</taxon>
        <taxon>Lymnaeoidea</taxon>
        <taxon>Planorbidae</taxon>
        <taxon>Biomphalaria</taxon>
    </lineage>
</organism>
<comment type="subcellular location">
    <subcellularLocation>
        <location evidence="1">Membrane</location>
        <topology evidence="1">Multi-pass membrane protein</topology>
    </subcellularLocation>
</comment>
<evidence type="ECO:0000256" key="1">
    <source>
        <dbReference type="ARBA" id="ARBA00004141"/>
    </source>
</evidence>
<keyword evidence="4 6" id="KW-1133">Transmembrane helix</keyword>
<evidence type="ECO:0000256" key="3">
    <source>
        <dbReference type="ARBA" id="ARBA00022692"/>
    </source>
</evidence>
<evidence type="ECO:0000256" key="5">
    <source>
        <dbReference type="ARBA" id="ARBA00023136"/>
    </source>
</evidence>
<dbReference type="Proteomes" id="UP000076420">
    <property type="component" value="Unassembled WGS sequence"/>
</dbReference>
<dbReference type="VEuPathDB" id="VectorBase:BGLAX_027382"/>
<evidence type="ECO:0000256" key="2">
    <source>
        <dbReference type="ARBA" id="ARBA00006208"/>
    </source>
</evidence>
<keyword evidence="5 6" id="KW-0472">Membrane</keyword>
<dbReference type="VEuPathDB" id="VectorBase:BGLB021750"/>
<protein>
    <submittedName>
        <fullName evidence="7">Uncharacterized protein</fullName>
    </submittedName>
</protein>
<reference evidence="7" key="1">
    <citation type="submission" date="2020-05" db="UniProtKB">
        <authorList>
            <consortium name="EnsemblMetazoa"/>
        </authorList>
    </citation>
    <scope>IDENTIFICATION</scope>
    <source>
        <strain evidence="7">BB02</strain>
    </source>
</reference>
<dbReference type="GO" id="GO:0016020">
    <property type="term" value="C:membrane"/>
    <property type="evidence" value="ECO:0007669"/>
    <property type="project" value="UniProtKB-SubCell"/>
</dbReference>
<dbReference type="AlphaFoldDB" id="A0A2C9KNJ2"/>
<evidence type="ECO:0000313" key="7">
    <source>
        <dbReference type="EnsemblMetazoa" id="BGLB021750-PA"/>
    </source>
</evidence>
<keyword evidence="3 6" id="KW-0812">Transmembrane</keyword>
<proteinExistence type="inferred from homology"/>
<dbReference type="InterPro" id="IPR006696">
    <property type="entry name" value="DUF423"/>
</dbReference>
<dbReference type="EnsemblMetazoa" id="BGLB021750-RA">
    <property type="protein sequence ID" value="BGLB021750-PA"/>
    <property type="gene ID" value="BGLB021750"/>
</dbReference>
<gene>
    <name evidence="7" type="primary">106080171</name>
</gene>
<dbReference type="OrthoDB" id="269173at2759"/>